<dbReference type="Gene3D" id="3.40.50.720">
    <property type="entry name" value="NAD(P)-binding Rossmann-like Domain"/>
    <property type="match status" value="1"/>
</dbReference>
<evidence type="ECO:0000256" key="3">
    <source>
        <dbReference type="RuleBase" id="RU000363"/>
    </source>
</evidence>
<sequence>MDNIVGRVAVITGASSGIGKEIAKAMHSMGFRVVLAGRNRKRLNQVAMHMRKYERLIVEIDMTQRQEVEALIAKAIEYFGRVDILVNSAGLSLSSQITSHQVEDWDAMIDTNLKGTLYAINAVLPHFQQYKEGHIINLASISAEEVTKDSTVYSATKAAVQMISRGLEKDLARTGIKVTSILPGMVDTPMTEQSDFGGRKKLETYDIAESIRYAIMQPPHVNVNQITIRPV</sequence>
<comment type="caution">
    <text evidence="4">The sequence shown here is derived from an EMBL/GenBank/DDBJ whole genome shotgun (WGS) entry which is preliminary data.</text>
</comment>
<dbReference type="GeneID" id="58091226"/>
<evidence type="ECO:0000313" key="4">
    <source>
        <dbReference type="EMBL" id="TBW73530.1"/>
    </source>
</evidence>
<reference evidence="4 5" key="1">
    <citation type="journal article" date="2019" name="Sci. Transl. Med.">
        <title>Quorum sensing between bacterial species on the skin protects against epidermal injury in atopic dermatitis.</title>
        <authorList>
            <person name="Williams M.R."/>
        </authorList>
    </citation>
    <scope>NUCLEOTIDE SEQUENCE [LARGE SCALE GENOMIC DNA]</scope>
    <source>
        <strain evidence="4 5">E7</strain>
    </source>
</reference>
<evidence type="ECO:0000256" key="2">
    <source>
        <dbReference type="ARBA" id="ARBA00023002"/>
    </source>
</evidence>
<comment type="similarity">
    <text evidence="1 3">Belongs to the short-chain dehydrogenases/reductases (SDR) family.</text>
</comment>
<dbReference type="PRINTS" id="PR00081">
    <property type="entry name" value="GDHRDH"/>
</dbReference>
<name>A0A4Q9WEH9_STALU</name>
<accession>A0A4Q9WEH9</accession>
<dbReference type="PRINTS" id="PR00080">
    <property type="entry name" value="SDRFAMILY"/>
</dbReference>
<dbReference type="GO" id="GO:0016616">
    <property type="term" value="F:oxidoreductase activity, acting on the CH-OH group of donors, NAD or NADP as acceptor"/>
    <property type="evidence" value="ECO:0007669"/>
    <property type="project" value="UniProtKB-ARBA"/>
</dbReference>
<dbReference type="InterPro" id="IPR036291">
    <property type="entry name" value="NAD(P)-bd_dom_sf"/>
</dbReference>
<dbReference type="SUPFAM" id="SSF51735">
    <property type="entry name" value="NAD(P)-binding Rossmann-fold domains"/>
    <property type="match status" value="1"/>
</dbReference>
<gene>
    <name evidence="4" type="ORF">EQ812_01630</name>
</gene>
<dbReference type="PANTHER" id="PTHR43115">
    <property type="entry name" value="DEHYDROGENASE/REDUCTASE SDR FAMILY MEMBER 11"/>
    <property type="match status" value="1"/>
</dbReference>
<dbReference type="Proteomes" id="UP000293637">
    <property type="component" value="Unassembled WGS sequence"/>
</dbReference>
<dbReference type="Pfam" id="PF00106">
    <property type="entry name" value="adh_short"/>
    <property type="match status" value="1"/>
</dbReference>
<proteinExistence type="inferred from homology"/>
<dbReference type="AlphaFoldDB" id="A0A4Q9WEH9"/>
<evidence type="ECO:0000256" key="1">
    <source>
        <dbReference type="ARBA" id="ARBA00006484"/>
    </source>
</evidence>
<dbReference type="EMBL" id="SCHB01000001">
    <property type="protein sequence ID" value="TBW73530.1"/>
    <property type="molecule type" value="Genomic_DNA"/>
</dbReference>
<organism evidence="4 5">
    <name type="scientific">Staphylococcus lugdunensis</name>
    <dbReference type="NCBI Taxonomy" id="28035"/>
    <lineage>
        <taxon>Bacteria</taxon>
        <taxon>Bacillati</taxon>
        <taxon>Bacillota</taxon>
        <taxon>Bacilli</taxon>
        <taxon>Bacillales</taxon>
        <taxon>Staphylococcaceae</taxon>
        <taxon>Staphylococcus</taxon>
    </lineage>
</organism>
<dbReference type="RefSeq" id="WP_002492382.1">
    <property type="nucleotide sequence ID" value="NZ_AP021848.1"/>
</dbReference>
<dbReference type="InterPro" id="IPR002347">
    <property type="entry name" value="SDR_fam"/>
</dbReference>
<protein>
    <submittedName>
        <fullName evidence="4">SDR family oxidoreductase</fullName>
    </submittedName>
</protein>
<dbReference type="FunFam" id="3.40.50.720:FF:000047">
    <property type="entry name" value="NADP-dependent L-serine/L-allo-threonine dehydrogenase"/>
    <property type="match status" value="1"/>
</dbReference>
<evidence type="ECO:0000313" key="5">
    <source>
        <dbReference type="Proteomes" id="UP000293637"/>
    </source>
</evidence>
<dbReference type="PANTHER" id="PTHR43115:SF4">
    <property type="entry name" value="DEHYDROGENASE_REDUCTASE SDR FAMILY MEMBER 11"/>
    <property type="match status" value="1"/>
</dbReference>
<keyword evidence="2" id="KW-0560">Oxidoreductase</keyword>